<evidence type="ECO:0000256" key="5">
    <source>
        <dbReference type="ARBA" id="ARBA00022917"/>
    </source>
</evidence>
<dbReference type="InterPro" id="IPR023398">
    <property type="entry name" value="TIF_eIF4e-like"/>
</dbReference>
<proteinExistence type="inferred from homology"/>
<reference evidence="7" key="1">
    <citation type="submission" date="2015-07" db="EMBL/GenBank/DDBJ databases">
        <title>Adaptation to a free-living lifestyle via gene acquisitions in the diplomonad Trepomonas sp. PC1.</title>
        <authorList>
            <person name="Xu F."/>
            <person name="Jerlstrom-Hultqvist J."/>
            <person name="Kolisko M."/>
            <person name="Simpson A.G.B."/>
            <person name="Roger A.J."/>
            <person name="Svard S.G."/>
            <person name="Andersson J.O."/>
        </authorList>
    </citation>
    <scope>NUCLEOTIDE SEQUENCE</scope>
    <source>
        <strain evidence="7">PC1</strain>
    </source>
</reference>
<comment type="similarity">
    <text evidence="1 6">Belongs to the eukaryotic initiation factor 4E family.</text>
</comment>
<evidence type="ECO:0000256" key="1">
    <source>
        <dbReference type="ARBA" id="ARBA00009860"/>
    </source>
</evidence>
<dbReference type="PANTHER" id="PTHR11960:SF8">
    <property type="entry name" value="EUKARYOTIC TRANSLATION INITIATION FACTOR 4E1-RELATED"/>
    <property type="match status" value="1"/>
</dbReference>
<sequence length="152" mass="17748">MVRLNKKFDVTSFQQSYIKIGQPTNDLRELAQIKNNFSPIQDLQNAHITLFKQNIEPLWEDEKNKNGKIISIIALQNDAIFNMLISFALSKEGQINGCYVRLYESRINFQIWLPSQKDMSSLRDELIDKLQKLDKDLSTTDIAKRTQKKSRE</sequence>
<evidence type="ECO:0000256" key="6">
    <source>
        <dbReference type="RuleBase" id="RU004374"/>
    </source>
</evidence>
<feature type="non-terminal residue" evidence="7">
    <location>
        <position position="1"/>
    </location>
</feature>
<dbReference type="GO" id="GO:0006417">
    <property type="term" value="P:regulation of translation"/>
    <property type="evidence" value="ECO:0007669"/>
    <property type="project" value="UniProtKB-KW"/>
</dbReference>
<dbReference type="SUPFAM" id="SSF55418">
    <property type="entry name" value="eIF4e-like"/>
    <property type="match status" value="1"/>
</dbReference>
<dbReference type="GO" id="GO:0000340">
    <property type="term" value="F:RNA 7-methylguanosine cap binding"/>
    <property type="evidence" value="ECO:0007669"/>
    <property type="project" value="TreeGrafter"/>
</dbReference>
<dbReference type="PANTHER" id="PTHR11960">
    <property type="entry name" value="EUKARYOTIC TRANSLATION INITIATION FACTOR 4E RELATED"/>
    <property type="match status" value="1"/>
</dbReference>
<gene>
    <name evidence="7" type="ORF">TPC1_10290</name>
</gene>
<evidence type="ECO:0000313" key="7">
    <source>
        <dbReference type="EMBL" id="JAP96392.1"/>
    </source>
</evidence>
<dbReference type="Pfam" id="PF01652">
    <property type="entry name" value="IF4E"/>
    <property type="match status" value="1"/>
</dbReference>
<dbReference type="Gene3D" id="3.30.760.10">
    <property type="entry name" value="RNA Cap, Translation Initiation Factor Eif4e"/>
    <property type="match status" value="1"/>
</dbReference>
<dbReference type="EMBL" id="GDID01000214">
    <property type="protein sequence ID" value="JAP96392.1"/>
    <property type="molecule type" value="Transcribed_RNA"/>
</dbReference>
<dbReference type="InterPro" id="IPR001040">
    <property type="entry name" value="TIF_eIF_4E"/>
</dbReference>
<evidence type="ECO:0000256" key="4">
    <source>
        <dbReference type="ARBA" id="ARBA00022884"/>
    </source>
</evidence>
<dbReference type="GO" id="GO:0016281">
    <property type="term" value="C:eukaryotic translation initiation factor 4F complex"/>
    <property type="evidence" value="ECO:0007669"/>
    <property type="project" value="TreeGrafter"/>
</dbReference>
<dbReference type="GO" id="GO:0003743">
    <property type="term" value="F:translation initiation factor activity"/>
    <property type="evidence" value="ECO:0007669"/>
    <property type="project" value="UniProtKB-KW"/>
</dbReference>
<keyword evidence="2 6" id="KW-0396">Initiation factor</keyword>
<protein>
    <submittedName>
        <fullName evidence="7">Eukaryotic translation initiation factor 4E</fullName>
    </submittedName>
</protein>
<evidence type="ECO:0000256" key="2">
    <source>
        <dbReference type="ARBA" id="ARBA00022540"/>
    </source>
</evidence>
<keyword evidence="3" id="KW-0810">Translation regulation</keyword>
<accession>A0A146KIB8</accession>
<evidence type="ECO:0000256" key="3">
    <source>
        <dbReference type="ARBA" id="ARBA00022845"/>
    </source>
</evidence>
<keyword evidence="4 6" id="KW-0694">RNA-binding</keyword>
<keyword evidence="5 6" id="KW-0648">Protein biosynthesis</keyword>
<dbReference type="AlphaFoldDB" id="A0A146KIB8"/>
<name>A0A146KIB8_9EUKA</name>
<organism evidence="7">
    <name type="scientific">Trepomonas sp. PC1</name>
    <dbReference type="NCBI Taxonomy" id="1076344"/>
    <lineage>
        <taxon>Eukaryota</taxon>
        <taxon>Metamonada</taxon>
        <taxon>Diplomonadida</taxon>
        <taxon>Hexamitidae</taxon>
        <taxon>Hexamitinae</taxon>
        <taxon>Trepomonas</taxon>
    </lineage>
</organism>